<evidence type="ECO:0000313" key="1">
    <source>
        <dbReference type="EMBL" id="ODQ73830.1"/>
    </source>
</evidence>
<organism evidence="1 2">
    <name type="scientific">Lipomyces starkeyi NRRL Y-11557</name>
    <dbReference type="NCBI Taxonomy" id="675824"/>
    <lineage>
        <taxon>Eukaryota</taxon>
        <taxon>Fungi</taxon>
        <taxon>Dikarya</taxon>
        <taxon>Ascomycota</taxon>
        <taxon>Saccharomycotina</taxon>
        <taxon>Lipomycetes</taxon>
        <taxon>Lipomycetales</taxon>
        <taxon>Lipomycetaceae</taxon>
        <taxon>Lipomyces</taxon>
    </lineage>
</organism>
<gene>
    <name evidence="1" type="ORF">LIPSTDRAFT_70884</name>
</gene>
<name>A0A1E3Q885_LIPST</name>
<proteinExistence type="predicted"/>
<dbReference type="Proteomes" id="UP000094385">
    <property type="component" value="Unassembled WGS sequence"/>
</dbReference>
<reference evidence="1 2" key="1">
    <citation type="journal article" date="2016" name="Proc. Natl. Acad. Sci. U.S.A.">
        <title>Comparative genomics of biotechnologically important yeasts.</title>
        <authorList>
            <person name="Riley R."/>
            <person name="Haridas S."/>
            <person name="Wolfe K.H."/>
            <person name="Lopes M.R."/>
            <person name="Hittinger C.T."/>
            <person name="Goeker M."/>
            <person name="Salamov A.A."/>
            <person name="Wisecaver J.H."/>
            <person name="Long T.M."/>
            <person name="Calvey C.H."/>
            <person name="Aerts A.L."/>
            <person name="Barry K.W."/>
            <person name="Choi C."/>
            <person name="Clum A."/>
            <person name="Coughlan A.Y."/>
            <person name="Deshpande S."/>
            <person name="Douglass A.P."/>
            <person name="Hanson S.J."/>
            <person name="Klenk H.-P."/>
            <person name="LaButti K.M."/>
            <person name="Lapidus A."/>
            <person name="Lindquist E.A."/>
            <person name="Lipzen A.M."/>
            <person name="Meier-Kolthoff J.P."/>
            <person name="Ohm R.A."/>
            <person name="Otillar R.P."/>
            <person name="Pangilinan J.L."/>
            <person name="Peng Y."/>
            <person name="Rokas A."/>
            <person name="Rosa C.A."/>
            <person name="Scheuner C."/>
            <person name="Sibirny A.A."/>
            <person name="Slot J.C."/>
            <person name="Stielow J.B."/>
            <person name="Sun H."/>
            <person name="Kurtzman C.P."/>
            <person name="Blackwell M."/>
            <person name="Grigoriev I.V."/>
            <person name="Jeffries T.W."/>
        </authorList>
    </citation>
    <scope>NUCLEOTIDE SEQUENCE [LARGE SCALE GENOMIC DNA]</scope>
    <source>
        <strain evidence="1 2">NRRL Y-11557</strain>
    </source>
</reference>
<dbReference type="PROSITE" id="PS51257">
    <property type="entry name" value="PROKAR_LIPOPROTEIN"/>
    <property type="match status" value="1"/>
</dbReference>
<keyword evidence="2" id="KW-1185">Reference proteome</keyword>
<accession>A0A1E3Q885</accession>
<protein>
    <submittedName>
        <fullName evidence="1">Uncharacterized protein</fullName>
    </submittedName>
</protein>
<evidence type="ECO:0000313" key="2">
    <source>
        <dbReference type="Proteomes" id="UP000094385"/>
    </source>
</evidence>
<dbReference type="EMBL" id="KV454293">
    <property type="protein sequence ID" value="ODQ73830.1"/>
    <property type="molecule type" value="Genomic_DNA"/>
</dbReference>
<dbReference type="AlphaFoldDB" id="A0A1E3Q885"/>
<sequence>MVRRSLFDVLSSTYNPHTNLHCWTQHNFTISFSSCFETFEVGVSSLVSFASGHEKPYFAASS</sequence>